<dbReference type="GO" id="GO:0016810">
    <property type="term" value="F:hydrolase activity, acting on carbon-nitrogen (but not peptide) bonds"/>
    <property type="evidence" value="ECO:0007669"/>
    <property type="project" value="InterPro"/>
</dbReference>
<dbReference type="InterPro" id="IPR006680">
    <property type="entry name" value="Amidohydro-rel"/>
</dbReference>
<dbReference type="EMBL" id="JAEKJA010000040">
    <property type="protein sequence ID" value="MBJ3778802.1"/>
    <property type="molecule type" value="Genomic_DNA"/>
</dbReference>
<evidence type="ECO:0000313" key="4">
    <source>
        <dbReference type="EMBL" id="MBJ3778802.1"/>
    </source>
</evidence>
<keyword evidence="5" id="KW-1185">Reference proteome</keyword>
<dbReference type="Proteomes" id="UP000609531">
    <property type="component" value="Unassembled WGS sequence"/>
</dbReference>
<proteinExistence type="inferred from homology"/>
<dbReference type="InterPro" id="IPR050287">
    <property type="entry name" value="MTA/SAH_deaminase"/>
</dbReference>
<dbReference type="Gene3D" id="3.20.20.140">
    <property type="entry name" value="Metal-dependent hydrolases"/>
    <property type="match status" value="1"/>
</dbReference>
<evidence type="ECO:0000256" key="2">
    <source>
        <dbReference type="ARBA" id="ARBA00022801"/>
    </source>
</evidence>
<dbReference type="RefSeq" id="WP_198884701.1">
    <property type="nucleotide sequence ID" value="NZ_JAEKJA010000040.1"/>
</dbReference>
<dbReference type="PANTHER" id="PTHR43794:SF11">
    <property type="entry name" value="AMIDOHYDROLASE-RELATED DOMAIN-CONTAINING PROTEIN"/>
    <property type="match status" value="1"/>
</dbReference>
<dbReference type="PANTHER" id="PTHR43794">
    <property type="entry name" value="AMINOHYDROLASE SSNA-RELATED"/>
    <property type="match status" value="1"/>
</dbReference>
<feature type="domain" description="Amidohydrolase-related" evidence="3">
    <location>
        <begin position="58"/>
        <end position="427"/>
    </location>
</feature>
<gene>
    <name evidence="4" type="ORF">JCR33_24085</name>
</gene>
<name>A0A934IRK6_9HYPH</name>
<dbReference type="Pfam" id="PF01979">
    <property type="entry name" value="Amidohydro_1"/>
    <property type="match status" value="1"/>
</dbReference>
<dbReference type="InterPro" id="IPR011059">
    <property type="entry name" value="Metal-dep_hydrolase_composite"/>
</dbReference>
<sequence length="480" mass="53893">MSRTAIRNVQWVVAWNAAEDRHEYRRDVDVVFENDRIVHVGPGDTTPADETIDGRSLMVVPGLVNIHTHASHISNGKGLNEEIDSKLMFNTTLFEINPLLRLRPEYVTACYEVAACELVKSGCTTFVEMTSPYPEWVENANRTGIRTFIGPGFSSSRYYTPNGHAMRYEWDEAKGREQFARAIEIVDALRKDPESRVQPILYPMQVDSCTEELMRDAIDAARERDLPIQTHASQSVVEFREMMDRHGLTPVQWLAELGFLGPKAALGHALFTDEHPKLHWPNRDDLALLVESGTTVAHCPVIQARRGRLLQSFSSYMKAGVNLGIGCDTFPFNAIDEVRWATIMCKVATEDTHSITLGDSFRAATVGGAKALGRDDLGRVSVGAKADFMLVDMDHPLMQPSHDPLRSLFFSALERPIRDVYVDGRRVVADGEVLTMDHRAAAHRLHEGQMQTIATMPERDWAGRTVDEVFPRCIPMCRCC</sequence>
<keyword evidence="2" id="KW-0378">Hydrolase</keyword>
<comment type="similarity">
    <text evidence="1">Belongs to the metallo-dependent hydrolases superfamily. ATZ/TRZ family.</text>
</comment>
<accession>A0A934IRK6</accession>
<reference evidence="4" key="1">
    <citation type="submission" date="2020-12" db="EMBL/GenBank/DDBJ databases">
        <title>Bacterial taxonomy.</title>
        <authorList>
            <person name="Pan X."/>
        </authorList>
    </citation>
    <scope>NUCLEOTIDE SEQUENCE</scope>
    <source>
        <strain evidence="4">B2012</strain>
    </source>
</reference>
<evidence type="ECO:0000256" key="1">
    <source>
        <dbReference type="ARBA" id="ARBA00006745"/>
    </source>
</evidence>
<comment type="caution">
    <text evidence="4">The sequence shown here is derived from an EMBL/GenBank/DDBJ whole genome shotgun (WGS) entry which is preliminary data.</text>
</comment>
<dbReference type="AlphaFoldDB" id="A0A934IRK6"/>
<evidence type="ECO:0000259" key="3">
    <source>
        <dbReference type="Pfam" id="PF01979"/>
    </source>
</evidence>
<evidence type="ECO:0000313" key="5">
    <source>
        <dbReference type="Proteomes" id="UP000609531"/>
    </source>
</evidence>
<dbReference type="InterPro" id="IPR032466">
    <property type="entry name" value="Metal_Hydrolase"/>
</dbReference>
<dbReference type="SUPFAM" id="SSF51338">
    <property type="entry name" value="Composite domain of metallo-dependent hydrolases"/>
    <property type="match status" value="1"/>
</dbReference>
<dbReference type="SUPFAM" id="SSF51556">
    <property type="entry name" value="Metallo-dependent hydrolases"/>
    <property type="match status" value="1"/>
</dbReference>
<dbReference type="Gene3D" id="2.30.40.10">
    <property type="entry name" value="Urease, subunit C, domain 1"/>
    <property type="match status" value="1"/>
</dbReference>
<organism evidence="4 5">
    <name type="scientific">Acuticoccus mangrovi</name>
    <dbReference type="NCBI Taxonomy" id="2796142"/>
    <lineage>
        <taxon>Bacteria</taxon>
        <taxon>Pseudomonadati</taxon>
        <taxon>Pseudomonadota</taxon>
        <taxon>Alphaproteobacteria</taxon>
        <taxon>Hyphomicrobiales</taxon>
        <taxon>Amorphaceae</taxon>
        <taxon>Acuticoccus</taxon>
    </lineage>
</organism>
<protein>
    <submittedName>
        <fullName evidence="4">Amidohydrolase family protein</fullName>
    </submittedName>
</protein>